<evidence type="ECO:0000313" key="1">
    <source>
        <dbReference type="EMBL" id="GBN97932.1"/>
    </source>
</evidence>
<keyword evidence="5" id="KW-1185">Reference proteome</keyword>
<proteinExistence type="predicted"/>
<gene>
    <name evidence="1" type="primary">X-elementORF2_12</name>
    <name evidence="4" type="synonym">X-elementORF2_313</name>
    <name evidence="3" type="synonym">X-elementORF2_617</name>
    <name evidence="2" type="synonym">X-elementORF2_956</name>
    <name evidence="1" type="ORF">AVEN_113565_1</name>
    <name evidence="4" type="ORF">AVEN_150291_1</name>
    <name evidence="2" type="ORF">AVEN_173064_1</name>
    <name evidence="3" type="ORF">AVEN_180339_1</name>
</gene>
<reference evidence="1 5" key="1">
    <citation type="journal article" date="2019" name="Sci. Rep.">
        <title>Orb-weaving spider Araneus ventricosus genome elucidates the spidroin gene catalogue.</title>
        <authorList>
            <person name="Kono N."/>
            <person name="Nakamura H."/>
            <person name="Ohtoshi R."/>
            <person name="Moran D.A.P."/>
            <person name="Shinohara A."/>
            <person name="Yoshida Y."/>
            <person name="Fujiwara M."/>
            <person name="Mori M."/>
            <person name="Tomita M."/>
            <person name="Arakawa K."/>
        </authorList>
    </citation>
    <scope>NUCLEOTIDE SEQUENCE [LARGE SCALE GENOMIC DNA]</scope>
</reference>
<keyword evidence="1" id="KW-0808">Transferase</keyword>
<dbReference type="Proteomes" id="UP000499080">
    <property type="component" value="Unassembled WGS sequence"/>
</dbReference>
<evidence type="ECO:0000313" key="4">
    <source>
        <dbReference type="EMBL" id="GBN98008.1"/>
    </source>
</evidence>
<protein>
    <submittedName>
        <fullName evidence="1">Putative RNA-directed DNA polymerase from transposon X-element</fullName>
    </submittedName>
</protein>
<evidence type="ECO:0000313" key="3">
    <source>
        <dbReference type="EMBL" id="GBN97969.1"/>
    </source>
</evidence>
<dbReference type="EMBL" id="BGPR01027444">
    <property type="protein sequence ID" value="GBN97949.1"/>
    <property type="molecule type" value="Genomic_DNA"/>
</dbReference>
<dbReference type="OrthoDB" id="6437545at2759"/>
<accession>A0A4Y2TBH9</accession>
<dbReference type="AlphaFoldDB" id="A0A4Y2TBH9"/>
<evidence type="ECO:0000313" key="2">
    <source>
        <dbReference type="EMBL" id="GBN97949.1"/>
    </source>
</evidence>
<keyword evidence="1" id="KW-0695">RNA-directed DNA polymerase</keyword>
<dbReference type="GO" id="GO:0003964">
    <property type="term" value="F:RNA-directed DNA polymerase activity"/>
    <property type="evidence" value="ECO:0007669"/>
    <property type="project" value="UniProtKB-KW"/>
</dbReference>
<dbReference type="PANTHER" id="PTHR19446">
    <property type="entry name" value="REVERSE TRANSCRIPTASES"/>
    <property type="match status" value="1"/>
</dbReference>
<comment type="caution">
    <text evidence="1">The sequence shown here is derived from an EMBL/GenBank/DDBJ whole genome shotgun (WGS) entry which is preliminary data.</text>
</comment>
<name>A0A4Y2TBH9_ARAVE</name>
<sequence length="208" mass="23632">MQGINPEDNTLYDMNRILSKKFFPTPPILDTDGMKYTPLGIENAFRYSLENSFQGNQEQNCNSHINKVNLTINKYLRSLNTCSTPSIISPQEAINLIKKINPLKATGPDGVPNTALRMLTLNAVTHLTKIFNICLALRHFPASLKLAHVLMFPKPHQDHKLSSSYQPISLLSNIGKLYEKLLLKRINEHCNNQNIIPNEQFGIRERHS</sequence>
<evidence type="ECO:0000313" key="5">
    <source>
        <dbReference type="Proteomes" id="UP000499080"/>
    </source>
</evidence>
<dbReference type="EMBL" id="BGPR01027438">
    <property type="protein sequence ID" value="GBN97932.1"/>
    <property type="molecule type" value="Genomic_DNA"/>
</dbReference>
<organism evidence="1 5">
    <name type="scientific">Araneus ventricosus</name>
    <name type="common">Orbweaver spider</name>
    <name type="synonym">Epeira ventricosa</name>
    <dbReference type="NCBI Taxonomy" id="182803"/>
    <lineage>
        <taxon>Eukaryota</taxon>
        <taxon>Metazoa</taxon>
        <taxon>Ecdysozoa</taxon>
        <taxon>Arthropoda</taxon>
        <taxon>Chelicerata</taxon>
        <taxon>Arachnida</taxon>
        <taxon>Araneae</taxon>
        <taxon>Araneomorphae</taxon>
        <taxon>Entelegynae</taxon>
        <taxon>Araneoidea</taxon>
        <taxon>Araneidae</taxon>
        <taxon>Araneus</taxon>
    </lineage>
</organism>
<dbReference type="EMBL" id="BGPR01027477">
    <property type="protein sequence ID" value="GBN98008.1"/>
    <property type="molecule type" value="Genomic_DNA"/>
</dbReference>
<dbReference type="EMBL" id="BGPR01027450">
    <property type="protein sequence ID" value="GBN97969.1"/>
    <property type="molecule type" value="Genomic_DNA"/>
</dbReference>
<keyword evidence="1" id="KW-0548">Nucleotidyltransferase</keyword>